<gene>
    <name evidence="6" type="ORF">PHY01_25230</name>
</gene>
<feature type="binding site" evidence="4">
    <location>
        <position position="100"/>
    </location>
    <ligand>
        <name>substrate</name>
    </ligand>
</feature>
<dbReference type="InterPro" id="IPR013658">
    <property type="entry name" value="SGL"/>
</dbReference>
<dbReference type="RefSeq" id="WP_141278751.1">
    <property type="nucleotide sequence ID" value="NZ_BAAARZ010000050.1"/>
</dbReference>
<keyword evidence="7" id="KW-1185">Reference proteome</keyword>
<dbReference type="GO" id="GO:0016787">
    <property type="term" value="F:hydrolase activity"/>
    <property type="evidence" value="ECO:0007669"/>
    <property type="project" value="UniProtKB-KW"/>
</dbReference>
<accession>A0A4Y3WQ76</accession>
<dbReference type="GO" id="GO:0046872">
    <property type="term" value="F:metal ion binding"/>
    <property type="evidence" value="ECO:0007669"/>
    <property type="project" value="UniProtKB-KW"/>
</dbReference>
<feature type="domain" description="SMP-30/Gluconolactonase/LRE-like region" evidence="5">
    <location>
        <begin position="16"/>
        <end position="267"/>
    </location>
</feature>
<evidence type="ECO:0000256" key="2">
    <source>
        <dbReference type="ARBA" id="ARBA00022801"/>
    </source>
</evidence>
<dbReference type="AlphaFoldDB" id="A0A4Y3WQ76"/>
<sequence length="293" mass="31330">MPTAPTVVLEKYSFLESPRWWEDRIWVSDFYTHRVLSAREDGSDVRVEAQVPGQPSGLGRLPDGRLLVVSMRDHRVLRREPSGELVTHADLSDHATGLLNDMVVDESGRAYVGNFGFDLMSGAPVRTASLVRVDPDGSVTVAATDLSFPNGAAFVDGELVVAETLGNRISGFPVDFDGSLGRRRDWARFGDHPTGTEVPDVLGALAVAPDGLCADVEGAVWVADALGERALRVRPQGAVVDTVEVGTGVYACALGGADGRTLFLCTAPGFAEHERRDTREAALLAVRVDVPAP</sequence>
<evidence type="ECO:0000313" key="7">
    <source>
        <dbReference type="Proteomes" id="UP000320338"/>
    </source>
</evidence>
<dbReference type="OrthoDB" id="2633250at2"/>
<comment type="similarity">
    <text evidence="1">Belongs to the SMP-30/CGR1 family.</text>
</comment>
<evidence type="ECO:0000256" key="1">
    <source>
        <dbReference type="ARBA" id="ARBA00008853"/>
    </source>
</evidence>
<keyword evidence="2" id="KW-0378">Hydrolase</keyword>
<feature type="binding site" evidence="4">
    <location>
        <position position="210"/>
    </location>
    <ligand>
        <name>a divalent metal cation</name>
        <dbReference type="ChEBI" id="CHEBI:60240"/>
    </ligand>
</feature>
<keyword evidence="4" id="KW-0862">Zinc</keyword>
<feature type="binding site" evidence="4">
    <location>
        <position position="150"/>
    </location>
    <ligand>
        <name>a divalent metal cation</name>
        <dbReference type="ChEBI" id="CHEBI:60240"/>
    </ligand>
</feature>
<dbReference type="PANTHER" id="PTHR47572">
    <property type="entry name" value="LIPOPROTEIN-RELATED"/>
    <property type="match status" value="1"/>
</dbReference>
<evidence type="ECO:0000256" key="4">
    <source>
        <dbReference type="PIRSR" id="PIRSR605511-2"/>
    </source>
</evidence>
<evidence type="ECO:0000313" key="6">
    <source>
        <dbReference type="EMBL" id="GEC20240.1"/>
    </source>
</evidence>
<dbReference type="PANTHER" id="PTHR47572:SF4">
    <property type="entry name" value="LACTONASE DRP35"/>
    <property type="match status" value="1"/>
</dbReference>
<evidence type="ECO:0000259" key="5">
    <source>
        <dbReference type="Pfam" id="PF08450"/>
    </source>
</evidence>
<proteinExistence type="inferred from homology"/>
<dbReference type="Pfam" id="PF08450">
    <property type="entry name" value="SGL"/>
    <property type="match status" value="1"/>
</dbReference>
<protein>
    <submittedName>
        <fullName evidence="6">Gluconolaconase</fullName>
    </submittedName>
</protein>
<organism evidence="6 7">
    <name type="scientific">Pseudonocardia hydrocarbonoxydans</name>
    <dbReference type="NCBI Taxonomy" id="76726"/>
    <lineage>
        <taxon>Bacteria</taxon>
        <taxon>Bacillati</taxon>
        <taxon>Actinomycetota</taxon>
        <taxon>Actinomycetes</taxon>
        <taxon>Pseudonocardiales</taxon>
        <taxon>Pseudonocardiaceae</taxon>
        <taxon>Pseudonocardia</taxon>
    </lineage>
</organism>
<dbReference type="EMBL" id="BJNG01000017">
    <property type="protein sequence ID" value="GEC20240.1"/>
    <property type="molecule type" value="Genomic_DNA"/>
</dbReference>
<feature type="binding site" evidence="4">
    <location>
        <position position="118"/>
    </location>
    <ligand>
        <name>substrate</name>
    </ligand>
</feature>
<dbReference type="InterPro" id="IPR051262">
    <property type="entry name" value="SMP-30/CGR1_Lactonase"/>
</dbReference>
<evidence type="ECO:0000256" key="3">
    <source>
        <dbReference type="PIRSR" id="PIRSR605511-1"/>
    </source>
</evidence>
<feature type="binding site" evidence="4">
    <location>
        <position position="16"/>
    </location>
    <ligand>
        <name>a divalent metal cation</name>
        <dbReference type="ChEBI" id="CHEBI:60240"/>
    </ligand>
</feature>
<dbReference type="Gene3D" id="2.120.10.30">
    <property type="entry name" value="TolB, C-terminal domain"/>
    <property type="match status" value="1"/>
</dbReference>
<dbReference type="InterPro" id="IPR011042">
    <property type="entry name" value="6-blade_b-propeller_TolB-like"/>
</dbReference>
<dbReference type="InterPro" id="IPR005511">
    <property type="entry name" value="SMP-30"/>
</dbReference>
<dbReference type="PRINTS" id="PR01790">
    <property type="entry name" value="SMP30FAMILY"/>
</dbReference>
<name>A0A4Y3WQ76_9PSEU</name>
<reference evidence="6 7" key="1">
    <citation type="submission" date="2019-06" db="EMBL/GenBank/DDBJ databases">
        <title>Whole genome shotgun sequence of Pseudonocardia hydrocarbonoxydans NBRC 14498.</title>
        <authorList>
            <person name="Hosoyama A."/>
            <person name="Uohara A."/>
            <person name="Ohji S."/>
            <person name="Ichikawa N."/>
        </authorList>
    </citation>
    <scope>NUCLEOTIDE SEQUENCE [LARGE SCALE GENOMIC DNA]</scope>
    <source>
        <strain evidence="6 7">NBRC 14498</strain>
    </source>
</reference>
<dbReference type="Proteomes" id="UP000320338">
    <property type="component" value="Unassembled WGS sequence"/>
</dbReference>
<dbReference type="SUPFAM" id="SSF63829">
    <property type="entry name" value="Calcium-dependent phosphotriesterase"/>
    <property type="match status" value="1"/>
</dbReference>
<comment type="cofactor">
    <cofactor evidence="4">
        <name>Zn(2+)</name>
        <dbReference type="ChEBI" id="CHEBI:29105"/>
    </cofactor>
    <text evidence="4">Binds 1 divalent metal cation per subunit.</text>
</comment>
<feature type="active site" description="Proton donor/acceptor" evidence="3">
    <location>
        <position position="210"/>
    </location>
</feature>
<comment type="caution">
    <text evidence="6">The sequence shown here is derived from an EMBL/GenBank/DDBJ whole genome shotgun (WGS) entry which is preliminary data.</text>
</comment>
<keyword evidence="4" id="KW-0479">Metal-binding</keyword>